<dbReference type="PROSITE" id="PS00570">
    <property type="entry name" value="RING_HYDROXYL_ALPHA"/>
    <property type="match status" value="1"/>
</dbReference>
<evidence type="ECO:0000256" key="9">
    <source>
        <dbReference type="ARBA" id="ARBA00023027"/>
    </source>
</evidence>
<keyword evidence="8" id="KW-0411">Iron-sulfur</keyword>
<evidence type="ECO:0000259" key="10">
    <source>
        <dbReference type="PROSITE" id="PS51296"/>
    </source>
</evidence>
<keyword evidence="5 11" id="KW-0223">Dioxygenase</keyword>
<comment type="similarity">
    <text evidence="1">Belongs to the bacterial ring-hydroxylating dioxygenase alpha subunit family.</text>
</comment>
<evidence type="ECO:0000313" key="12">
    <source>
        <dbReference type="Proteomes" id="UP001597024"/>
    </source>
</evidence>
<keyword evidence="7" id="KW-0408">Iron</keyword>
<dbReference type="Gene3D" id="3.90.380.10">
    <property type="entry name" value="Naphthalene 1,2-dioxygenase Alpha Subunit, Chain A, domain 1"/>
    <property type="match status" value="1"/>
</dbReference>
<evidence type="ECO:0000256" key="8">
    <source>
        <dbReference type="ARBA" id="ARBA00023014"/>
    </source>
</evidence>
<protein>
    <submittedName>
        <fullName evidence="11">Aromatic ring-hydroxylating dioxygenase subunit alpha</fullName>
    </submittedName>
</protein>
<evidence type="ECO:0000256" key="3">
    <source>
        <dbReference type="ARBA" id="ARBA00022723"/>
    </source>
</evidence>
<dbReference type="PRINTS" id="PR00090">
    <property type="entry name" value="RNGDIOXGNASE"/>
</dbReference>
<keyword evidence="9" id="KW-0520">NAD</keyword>
<evidence type="ECO:0000313" key="11">
    <source>
        <dbReference type="EMBL" id="MFD0883460.1"/>
    </source>
</evidence>
<dbReference type="Gene3D" id="2.102.10.10">
    <property type="entry name" value="Rieske [2Fe-2S] iron-sulphur domain"/>
    <property type="match status" value="1"/>
</dbReference>
<proteinExistence type="inferred from homology"/>
<keyword evidence="3" id="KW-0479">Metal-binding</keyword>
<keyword evidence="4" id="KW-0058">Aromatic hydrocarbons catabolism</keyword>
<evidence type="ECO:0000256" key="6">
    <source>
        <dbReference type="ARBA" id="ARBA00023002"/>
    </source>
</evidence>
<accession>A0ABW3DKW0</accession>
<feature type="domain" description="Rieske" evidence="10">
    <location>
        <begin position="40"/>
        <end position="137"/>
    </location>
</feature>
<dbReference type="PANTHER" id="PTHR43756:SF1">
    <property type="entry name" value="3-PHENYLPROPIONATE_CINNAMIC ACID DIOXYGENASE SUBUNIT ALPHA"/>
    <property type="match status" value="1"/>
</dbReference>
<dbReference type="Proteomes" id="UP001597024">
    <property type="component" value="Unassembled WGS sequence"/>
</dbReference>
<keyword evidence="6" id="KW-0560">Oxidoreductase</keyword>
<dbReference type="SUPFAM" id="SSF50022">
    <property type="entry name" value="ISP domain"/>
    <property type="match status" value="1"/>
</dbReference>
<dbReference type="EMBL" id="JBHTHX010000039">
    <property type="protein sequence ID" value="MFD0883460.1"/>
    <property type="molecule type" value="Genomic_DNA"/>
</dbReference>
<dbReference type="SUPFAM" id="SSF55961">
    <property type="entry name" value="Bet v1-like"/>
    <property type="match status" value="1"/>
</dbReference>
<dbReference type="PROSITE" id="PS51296">
    <property type="entry name" value="RIESKE"/>
    <property type="match status" value="1"/>
</dbReference>
<reference evidence="12" key="1">
    <citation type="journal article" date="2019" name="Int. J. Syst. Evol. Microbiol.">
        <title>The Global Catalogue of Microorganisms (GCM) 10K type strain sequencing project: providing services to taxonomists for standard genome sequencing and annotation.</title>
        <authorList>
            <consortium name="The Broad Institute Genomics Platform"/>
            <consortium name="The Broad Institute Genome Sequencing Center for Infectious Disease"/>
            <person name="Wu L."/>
            <person name="Ma J."/>
        </authorList>
    </citation>
    <scope>NUCLEOTIDE SEQUENCE [LARGE SCALE GENOMIC DNA]</scope>
    <source>
        <strain evidence="12">CCUG 62974</strain>
    </source>
</reference>
<dbReference type="InterPro" id="IPR043266">
    <property type="entry name" value="RHO_NdoB-like_C"/>
</dbReference>
<dbReference type="Pfam" id="PF00848">
    <property type="entry name" value="Ring_hydroxyl_A"/>
    <property type="match status" value="1"/>
</dbReference>
<evidence type="ECO:0000256" key="2">
    <source>
        <dbReference type="ARBA" id="ARBA00022714"/>
    </source>
</evidence>
<dbReference type="PANTHER" id="PTHR43756">
    <property type="entry name" value="CHOLINE MONOOXYGENASE, CHLOROPLASTIC"/>
    <property type="match status" value="1"/>
</dbReference>
<comment type="caution">
    <text evidence="11">The sequence shown here is derived from an EMBL/GenBank/DDBJ whole genome shotgun (WGS) entry which is preliminary data.</text>
</comment>
<evidence type="ECO:0000256" key="1">
    <source>
        <dbReference type="ARBA" id="ARBA00008751"/>
    </source>
</evidence>
<dbReference type="InterPro" id="IPR015879">
    <property type="entry name" value="Ring_hydroxy_dOase_asu_C_dom"/>
</dbReference>
<keyword evidence="12" id="KW-1185">Reference proteome</keyword>
<evidence type="ECO:0000256" key="7">
    <source>
        <dbReference type="ARBA" id="ARBA00023004"/>
    </source>
</evidence>
<dbReference type="InterPro" id="IPR015881">
    <property type="entry name" value="ARHD_Rieske_2Fe_2S"/>
</dbReference>
<dbReference type="Pfam" id="PF00355">
    <property type="entry name" value="Rieske"/>
    <property type="match status" value="1"/>
</dbReference>
<keyword evidence="2" id="KW-0001">2Fe-2S</keyword>
<organism evidence="11 12">
    <name type="scientific">Streptosporangium algeriense</name>
    <dbReference type="NCBI Taxonomy" id="1682748"/>
    <lineage>
        <taxon>Bacteria</taxon>
        <taxon>Bacillati</taxon>
        <taxon>Actinomycetota</taxon>
        <taxon>Actinomycetes</taxon>
        <taxon>Streptosporangiales</taxon>
        <taxon>Streptosporangiaceae</taxon>
        <taxon>Streptosporangium</taxon>
    </lineage>
</organism>
<sequence length="440" mass="49233">MIDIEGIPADLDRGLLPSHVFNDPDIHRLELERLFTRAWCFVGHESEIPTNGDYVVRTIGEDPFILVRDEHGVVRVLLDACRHRGTRVCRVEKGNASNFRCPYHGWTYSNSGDLVGAPAINTAYRGLDRSQWGLVPAAHVRSVHGLVFASLDQNAPPLEDYLGGMKWYLDLMFGLHPEGLEVVGEPNRFVLDANWKIGADNFSGDDYHTVFLHKSMWEIGTIAIPPVANMQGYHVHAGPGHSVTFSIANNPDEPGPKFWGYEQEVVDSFDPDLVTPKQFEIARRARITVGTVFPNLSFIIAPLTDDPTKPPTGLISLRQWQPRGPGRMEIWNWVLVWKGTPEPIRERAYASSIGTFGPAGLFEQDDTEPWQSITQMSGTQYGRSIGMKLNYQMGHQPSGVGFVEEITGFPGPGKVYSPRYEEGVQLNFYRRWAAYLNGAA</sequence>
<evidence type="ECO:0000256" key="4">
    <source>
        <dbReference type="ARBA" id="ARBA00022797"/>
    </source>
</evidence>
<name>A0ABW3DKW0_9ACTN</name>
<evidence type="ECO:0000256" key="5">
    <source>
        <dbReference type="ARBA" id="ARBA00022964"/>
    </source>
</evidence>
<dbReference type="GO" id="GO:0051213">
    <property type="term" value="F:dioxygenase activity"/>
    <property type="evidence" value="ECO:0007669"/>
    <property type="project" value="UniProtKB-KW"/>
</dbReference>
<dbReference type="InterPro" id="IPR036922">
    <property type="entry name" value="Rieske_2Fe-2S_sf"/>
</dbReference>
<dbReference type="CDD" id="cd08881">
    <property type="entry name" value="RHO_alpha_C_NDO-like"/>
    <property type="match status" value="1"/>
</dbReference>
<dbReference type="InterPro" id="IPR001663">
    <property type="entry name" value="Rng_hydr_dOase-A"/>
</dbReference>
<gene>
    <name evidence="11" type="ORF">ACFQ08_02665</name>
</gene>
<dbReference type="InterPro" id="IPR017941">
    <property type="entry name" value="Rieske_2Fe-2S"/>
</dbReference>